<dbReference type="OrthoDB" id="27187at2759"/>
<dbReference type="InterPro" id="IPR016024">
    <property type="entry name" value="ARM-type_fold"/>
</dbReference>
<evidence type="ECO:0000256" key="1">
    <source>
        <dbReference type="ARBA" id="ARBA00004286"/>
    </source>
</evidence>
<comment type="similarity">
    <text evidence="2">Belongs to the CND3 (condensin subunit 3) family.</text>
</comment>
<comment type="caution">
    <text evidence="10">The sequence shown here is derived from an EMBL/GenBank/DDBJ whole genome shotgun (WGS) entry which is preliminary data.</text>
</comment>
<evidence type="ECO:0000313" key="11">
    <source>
        <dbReference type="Proteomes" id="UP001152320"/>
    </source>
</evidence>
<evidence type="ECO:0000256" key="4">
    <source>
        <dbReference type="ARBA" id="ARBA00022618"/>
    </source>
</evidence>
<dbReference type="AlphaFoldDB" id="A0A9Q0YPR6"/>
<dbReference type="PANTHER" id="PTHR14418">
    <property type="entry name" value="CONDENSIN COMPLEX SUBUNIT 3-RELATED"/>
    <property type="match status" value="1"/>
</dbReference>
<protein>
    <submittedName>
        <fullName evidence="10">Condensin complex subunit 3</fullName>
    </submittedName>
</protein>
<evidence type="ECO:0000256" key="5">
    <source>
        <dbReference type="ARBA" id="ARBA00022776"/>
    </source>
</evidence>
<evidence type="ECO:0000256" key="7">
    <source>
        <dbReference type="ARBA" id="ARBA00023306"/>
    </source>
</evidence>
<evidence type="ECO:0000313" key="10">
    <source>
        <dbReference type="EMBL" id="KAJ8026278.1"/>
    </source>
</evidence>
<dbReference type="PANTHER" id="PTHR14418:SF5">
    <property type="entry name" value="CONDENSIN COMPLEX SUBUNIT 3"/>
    <property type="match status" value="1"/>
</dbReference>
<name>A0A9Q0YPR6_HOLLE</name>
<proteinExistence type="inferred from homology"/>
<dbReference type="Proteomes" id="UP001152320">
    <property type="component" value="Chromosome 17"/>
</dbReference>
<keyword evidence="11" id="KW-1185">Reference proteome</keyword>
<dbReference type="Gene3D" id="1.25.10.10">
    <property type="entry name" value="Leucine-rich Repeat Variant"/>
    <property type="match status" value="2"/>
</dbReference>
<dbReference type="GO" id="GO:0051301">
    <property type="term" value="P:cell division"/>
    <property type="evidence" value="ECO:0007669"/>
    <property type="project" value="UniProtKB-KW"/>
</dbReference>
<gene>
    <name evidence="10" type="ORF">HOLleu_34077</name>
</gene>
<dbReference type="InterPro" id="IPR011989">
    <property type="entry name" value="ARM-like"/>
</dbReference>
<evidence type="ECO:0000256" key="8">
    <source>
        <dbReference type="SAM" id="Coils"/>
    </source>
</evidence>
<dbReference type="EMBL" id="JAIZAY010000017">
    <property type="protein sequence ID" value="KAJ8026278.1"/>
    <property type="molecule type" value="Genomic_DNA"/>
</dbReference>
<dbReference type="Pfam" id="PF12719">
    <property type="entry name" value="Cnd3"/>
    <property type="match status" value="1"/>
</dbReference>
<feature type="domain" description="Nuclear condensin complex subunit 3 C-terminal" evidence="9">
    <location>
        <begin position="558"/>
        <end position="859"/>
    </location>
</feature>
<sequence>MPTKPLKSVHETFEECQKGIHGHDKLVSSLRRTYEKATSKDEFKEDFVNHLKHALIIFRREAAVERTLDFAAKFIASFACDIESDDDGGTKTKTSADSSEENFMLFMFDFLLLSHNANDRAVRFRVCQLVNKLLNSLGDDAQIDDDLYNRIYNCMLQRLKDKCPTVRIQAVTALARLQDPEDAECPVITAYLYLLKHDPQYEVRRMILSCIAPTRKTLHPILERTRDVKDTVRKVAYLVLSEKVSIKSLTIEQRVKLLRDGLQDRSESIVETCSTKLLQSWLRTFAGNILEVLHALDVEYNSDVGEMAVNVTLKKANPLTLIEDFDVLDEKKLTSEAVLYWKCLCEHFSKMESEGDEFMDKILPSVSDFCDYVYSYVKEMKPRALNETELERTLEQEFVSAQLLKIAGLMDFSDEVGRKKMDELTKDLMLSENIPASLVEHLAVIFNKINTSDESKISIMAEIISDIREPISVVETSISEDEIRQKEVKLAGLKVELNMAKDELEDTVNKQDFSRAAELKQKIEDLEMTRESLLEETMNKTVVQEVRTEKNDAVTMFKCLTITSEILKSITMKELNPTLVTLMDTLVVPSIKNEDPSVRNMAVKALGLASLLNKDYAFQHLLLFVQIWQIDHEFIQTTALKVLLDLLLTFGFEALQISATKTSVAEDEVEVLDQSEAGEGDEEKEKSALVNSLLSILTKQLDSESSELRTFSAEGIAKLLLAGRISSPKLLSRLLLLWYNPTTEEDIRLRQALAIFFNMYAFSDRSHQEAFEEAFLPTLQTLFNAPLKSPLAEISDVNVAQFMVYLMDHRNLKQPTQAGNMQETTVHDNLSLKICNAVLADPIAPGVRSLCKALSLLHITTSNVSLVRDLLTLTNSMIKVIYFPFFSSLPKEEDL</sequence>
<accession>A0A9Q0YPR6</accession>
<organism evidence="10 11">
    <name type="scientific">Holothuria leucospilota</name>
    <name type="common">Black long sea cucumber</name>
    <name type="synonym">Mertensiothuria leucospilota</name>
    <dbReference type="NCBI Taxonomy" id="206669"/>
    <lineage>
        <taxon>Eukaryota</taxon>
        <taxon>Metazoa</taxon>
        <taxon>Echinodermata</taxon>
        <taxon>Eleutherozoa</taxon>
        <taxon>Echinozoa</taxon>
        <taxon>Holothuroidea</taxon>
        <taxon>Aspidochirotacea</taxon>
        <taxon>Aspidochirotida</taxon>
        <taxon>Holothuriidae</taxon>
        <taxon>Holothuria</taxon>
    </lineage>
</organism>
<dbReference type="GO" id="GO:0007076">
    <property type="term" value="P:mitotic chromosome condensation"/>
    <property type="evidence" value="ECO:0007669"/>
    <property type="project" value="InterPro"/>
</dbReference>
<dbReference type="SUPFAM" id="SSF48371">
    <property type="entry name" value="ARM repeat"/>
    <property type="match status" value="1"/>
</dbReference>
<evidence type="ECO:0000256" key="6">
    <source>
        <dbReference type="ARBA" id="ARBA00023067"/>
    </source>
</evidence>
<keyword evidence="8" id="KW-0175">Coiled coil</keyword>
<keyword evidence="6" id="KW-0226">DNA condensation</keyword>
<evidence type="ECO:0000256" key="2">
    <source>
        <dbReference type="ARBA" id="ARBA00006533"/>
    </source>
</evidence>
<keyword evidence="7" id="KW-0131">Cell cycle</keyword>
<comment type="subcellular location">
    <subcellularLocation>
        <location evidence="1">Chromosome</location>
    </subcellularLocation>
</comment>
<feature type="coiled-coil region" evidence="8">
    <location>
        <begin position="483"/>
        <end position="536"/>
    </location>
</feature>
<evidence type="ECO:0000259" key="9">
    <source>
        <dbReference type="Pfam" id="PF12719"/>
    </source>
</evidence>
<keyword evidence="5" id="KW-0498">Mitosis</keyword>
<dbReference type="GO" id="GO:0000793">
    <property type="term" value="C:condensed chromosome"/>
    <property type="evidence" value="ECO:0007669"/>
    <property type="project" value="TreeGrafter"/>
</dbReference>
<evidence type="ECO:0000256" key="3">
    <source>
        <dbReference type="ARBA" id="ARBA00022454"/>
    </source>
</evidence>
<dbReference type="GO" id="GO:0000796">
    <property type="term" value="C:condensin complex"/>
    <property type="evidence" value="ECO:0007669"/>
    <property type="project" value="InterPro"/>
</dbReference>
<dbReference type="InterPro" id="IPR025977">
    <property type="entry name" value="Cnd3_C"/>
</dbReference>
<keyword evidence="4" id="KW-0132">Cell division</keyword>
<reference evidence="10" key="1">
    <citation type="submission" date="2021-10" db="EMBL/GenBank/DDBJ databases">
        <title>Tropical sea cucumber genome reveals ecological adaptation and Cuvierian tubules defense mechanism.</title>
        <authorList>
            <person name="Chen T."/>
        </authorList>
    </citation>
    <scope>NUCLEOTIDE SEQUENCE</scope>
    <source>
        <strain evidence="10">Nanhai2018</strain>
        <tissue evidence="10">Muscle</tissue>
    </source>
</reference>
<dbReference type="InterPro" id="IPR027165">
    <property type="entry name" value="CND3"/>
</dbReference>
<dbReference type="GO" id="GO:0005737">
    <property type="term" value="C:cytoplasm"/>
    <property type="evidence" value="ECO:0007669"/>
    <property type="project" value="TreeGrafter"/>
</dbReference>
<keyword evidence="3" id="KW-0158">Chromosome</keyword>